<feature type="compositionally biased region" description="Polar residues" evidence="1">
    <location>
        <begin position="236"/>
        <end position="266"/>
    </location>
</feature>
<dbReference type="EMBL" id="AVOT02007726">
    <property type="protein sequence ID" value="MBW0484525.1"/>
    <property type="molecule type" value="Genomic_DNA"/>
</dbReference>
<name>A0A9Q3GZX1_9BASI</name>
<dbReference type="AlphaFoldDB" id="A0A9Q3GZX1"/>
<protein>
    <submittedName>
        <fullName evidence="2">Uncharacterized protein</fullName>
    </submittedName>
</protein>
<accession>A0A9Q3GZX1</accession>
<keyword evidence="3" id="KW-1185">Reference proteome</keyword>
<sequence length="266" mass="28664">MLVMLANKHTRNAHLLSNPSGHAARAVPAQDALVRTPLWSTMMKVFPSGNGLWDPKQANGNDSRQLALSPQASICPPPLLGHHQMVTSLLNQSKGIIRPMKDGNGKRTFELGLIVTISCHPWDSKAKNKTHQIPPNKTHPFNDLSHKPSQHNEPPIFDLSSSSEPPEDVATCEPEPEVAPTKSMEEPFVCPATSCSVIIINNTPVRSPPPISPAPTLPPSTPTPVPSPDLPPIATKNPTASSPRCQAPLNPTMTLARNSPTCDQHQ</sequence>
<dbReference type="Proteomes" id="UP000765509">
    <property type="component" value="Unassembled WGS sequence"/>
</dbReference>
<comment type="caution">
    <text evidence="2">The sequence shown here is derived from an EMBL/GenBank/DDBJ whole genome shotgun (WGS) entry which is preliminary data.</text>
</comment>
<organism evidence="2 3">
    <name type="scientific">Austropuccinia psidii MF-1</name>
    <dbReference type="NCBI Taxonomy" id="1389203"/>
    <lineage>
        <taxon>Eukaryota</taxon>
        <taxon>Fungi</taxon>
        <taxon>Dikarya</taxon>
        <taxon>Basidiomycota</taxon>
        <taxon>Pucciniomycotina</taxon>
        <taxon>Pucciniomycetes</taxon>
        <taxon>Pucciniales</taxon>
        <taxon>Sphaerophragmiaceae</taxon>
        <taxon>Austropuccinia</taxon>
    </lineage>
</organism>
<reference evidence="2" key="1">
    <citation type="submission" date="2021-03" db="EMBL/GenBank/DDBJ databases">
        <title>Draft genome sequence of rust myrtle Austropuccinia psidii MF-1, a brazilian biotype.</title>
        <authorList>
            <person name="Quecine M.C."/>
            <person name="Pachon D.M.R."/>
            <person name="Bonatelli M.L."/>
            <person name="Correr F.H."/>
            <person name="Franceschini L.M."/>
            <person name="Leite T.F."/>
            <person name="Margarido G.R.A."/>
            <person name="Almeida C.A."/>
            <person name="Ferrarezi J.A."/>
            <person name="Labate C.A."/>
        </authorList>
    </citation>
    <scope>NUCLEOTIDE SEQUENCE</scope>
    <source>
        <strain evidence="2">MF-1</strain>
    </source>
</reference>
<feature type="compositionally biased region" description="Pro residues" evidence="1">
    <location>
        <begin position="206"/>
        <end position="231"/>
    </location>
</feature>
<feature type="region of interest" description="Disordered" evidence="1">
    <location>
        <begin position="206"/>
        <end position="266"/>
    </location>
</feature>
<evidence type="ECO:0000313" key="3">
    <source>
        <dbReference type="Proteomes" id="UP000765509"/>
    </source>
</evidence>
<evidence type="ECO:0000256" key="1">
    <source>
        <dbReference type="SAM" id="MobiDB-lite"/>
    </source>
</evidence>
<gene>
    <name evidence="2" type="ORF">O181_024240</name>
</gene>
<evidence type="ECO:0000313" key="2">
    <source>
        <dbReference type="EMBL" id="MBW0484525.1"/>
    </source>
</evidence>
<feature type="region of interest" description="Disordered" evidence="1">
    <location>
        <begin position="125"/>
        <end position="184"/>
    </location>
</feature>
<proteinExistence type="predicted"/>